<dbReference type="Proteomes" id="UP000234845">
    <property type="component" value="Unassembled WGS sequence"/>
</dbReference>
<dbReference type="InterPro" id="IPR003644">
    <property type="entry name" value="Calx_beta"/>
</dbReference>
<keyword evidence="2" id="KW-0677">Repeat</keyword>
<evidence type="ECO:0000259" key="5">
    <source>
        <dbReference type="SMART" id="SM00237"/>
    </source>
</evidence>
<dbReference type="Pfam" id="PF03160">
    <property type="entry name" value="Calx-beta"/>
    <property type="match status" value="2"/>
</dbReference>
<reference evidence="7" key="1">
    <citation type="submission" date="2017-11" db="EMBL/GenBank/DDBJ databases">
        <title>The draft genome sequence of Chromatocurvus sp. F02.</title>
        <authorList>
            <person name="Du Z.-J."/>
            <person name="Chang Y.-Q."/>
        </authorList>
    </citation>
    <scope>NUCLEOTIDE SEQUENCE [LARGE SCALE GENOMIC DNA]</scope>
    <source>
        <strain evidence="7">F02</strain>
    </source>
</reference>
<dbReference type="Gene3D" id="2.60.40.3440">
    <property type="match status" value="1"/>
</dbReference>
<dbReference type="Gene3D" id="2.60.40.2030">
    <property type="match status" value="2"/>
</dbReference>
<dbReference type="Pfam" id="PF17963">
    <property type="entry name" value="Big_9"/>
    <property type="match status" value="2"/>
</dbReference>
<sequence length="749" mass="74965">MADTAIATVVAITGTAYARSANGELRQIKPGDVLLEGETVVTPNGGSVELSLADGNPFEISGVPEMTLTRDIVAERAAGREESAVEDETVEALLAALEGDGDIGDVLDATAAGGQEGGGGEGSSFVRLGRVVEETDEFSTLTAETSAAETTQVVDGDTILSVDAVDDAVTIEVDQSTIINVLANDIFADGVTVTAVSGPANGSVTVNADNTITYTPNEGFSGEDSFSYTATSPDGNSQDAAVVRVTVASEAVAPIIISANTQDVVEGGIAEVVFTLSEPSTTPITVDFETVDGTATGADGDFDALAGTVTFAPGETTASIFIQVNEDDALEGTEQFSVNLSNPVGADLQAEQIDITIIDDFVPTVSINDATVTEGGIAELTLSLSAAVNSPVTVQFGSFDGTATVVGGDYDPVTGTVAFGPGQTSATILVQTNTDTLAEGSEEFTVDLVNASGATIANGQGTVTIVDGTVEQPPTNADVLVGAGAGGQVSESGLAEGSAPEPGGATMNGVITYIAPDTPVTINIEGQQVTAVGQTFTGTFGSLTITSISANNIGYTYTLEQSTSGDSAAERFGVQVTDVDGDSAQGNLVIDIVDDVPTAADDVALVPADSFDSVSGNVLDNDIQGADGAAVAGVALGDTGTALNDAATVGTDIQGQYGVLTIDADGTYSYVRDPGTPGGVDDTFTYPLRDADGDSSTATLVVSLGNSDVTVNLASVEDSGTIVSEAGLAAGSDAAADSETTTGSFSFAA</sequence>
<name>A0A2N5Y5Y1_9GAMM</name>
<dbReference type="AlphaFoldDB" id="A0A2N5Y5Y1"/>
<keyword evidence="4" id="KW-0813">Transport</keyword>
<dbReference type="InterPro" id="IPR038081">
    <property type="entry name" value="CalX-like_sf"/>
</dbReference>
<dbReference type="PANTHER" id="PTHR11878:SF65">
    <property type="entry name" value="NA_CA-EXCHANGE PROTEIN, ISOFORM G"/>
    <property type="match status" value="1"/>
</dbReference>
<feature type="domain" description="Calx-beta" evidence="5">
    <location>
        <begin position="353"/>
        <end position="449"/>
    </location>
</feature>
<evidence type="ECO:0000256" key="3">
    <source>
        <dbReference type="ARBA" id="ARBA00022837"/>
    </source>
</evidence>
<evidence type="ECO:0000313" key="7">
    <source>
        <dbReference type="Proteomes" id="UP000234845"/>
    </source>
</evidence>
<dbReference type="RefSeq" id="WP_146003519.1">
    <property type="nucleotide sequence ID" value="NZ_PKLZ01000001.1"/>
</dbReference>
<dbReference type="SUPFAM" id="SSF141072">
    <property type="entry name" value="CalX-like"/>
    <property type="match status" value="2"/>
</dbReference>
<feature type="domain" description="Calx-beta" evidence="5">
    <location>
        <begin position="243"/>
        <end position="341"/>
    </location>
</feature>
<dbReference type="OrthoDB" id="5192166at2"/>
<proteinExistence type="predicted"/>
<protein>
    <recommendedName>
        <fullName evidence="5">Calx-beta domain-containing protein</fullName>
    </recommendedName>
</protein>
<keyword evidence="1" id="KW-0732">Signal</keyword>
<keyword evidence="3" id="KW-0106">Calcium</keyword>
<dbReference type="GO" id="GO:0016020">
    <property type="term" value="C:membrane"/>
    <property type="evidence" value="ECO:0007669"/>
    <property type="project" value="InterPro"/>
</dbReference>
<evidence type="ECO:0000313" key="6">
    <source>
        <dbReference type="EMBL" id="PLW83789.1"/>
    </source>
</evidence>
<evidence type="ECO:0000256" key="4">
    <source>
        <dbReference type="ARBA" id="ARBA00023065"/>
    </source>
</evidence>
<comment type="caution">
    <text evidence="6">The sequence shown here is derived from an EMBL/GenBank/DDBJ whole genome shotgun (WGS) entry which is preliminary data.</text>
</comment>
<evidence type="ECO:0000256" key="1">
    <source>
        <dbReference type="ARBA" id="ARBA00022729"/>
    </source>
</evidence>
<dbReference type="SMART" id="SM00237">
    <property type="entry name" value="Calx_beta"/>
    <property type="match status" value="2"/>
</dbReference>
<evidence type="ECO:0000256" key="2">
    <source>
        <dbReference type="ARBA" id="ARBA00022737"/>
    </source>
</evidence>
<keyword evidence="7" id="KW-1185">Reference proteome</keyword>
<gene>
    <name evidence="6" type="ORF">CWI75_00005</name>
</gene>
<dbReference type="PANTHER" id="PTHR11878">
    <property type="entry name" value="SODIUM/CALCIUM EXCHANGER"/>
    <property type="match status" value="1"/>
</dbReference>
<dbReference type="InterPro" id="IPR051171">
    <property type="entry name" value="CaCA"/>
</dbReference>
<dbReference type="EMBL" id="PKLZ01000001">
    <property type="protein sequence ID" value="PLW83789.1"/>
    <property type="molecule type" value="Genomic_DNA"/>
</dbReference>
<dbReference type="GO" id="GO:0007154">
    <property type="term" value="P:cell communication"/>
    <property type="evidence" value="ECO:0007669"/>
    <property type="project" value="InterPro"/>
</dbReference>
<keyword evidence="4" id="KW-0406">Ion transport</keyword>
<organism evidence="6 7">
    <name type="scientific">Kineobactrum sediminis</name>
    <dbReference type="NCBI Taxonomy" id="1905677"/>
    <lineage>
        <taxon>Bacteria</taxon>
        <taxon>Pseudomonadati</taxon>
        <taxon>Pseudomonadota</taxon>
        <taxon>Gammaproteobacteria</taxon>
        <taxon>Cellvibrionales</taxon>
        <taxon>Halieaceae</taxon>
        <taxon>Kineobactrum</taxon>
    </lineage>
</organism>
<dbReference type="GO" id="GO:0030001">
    <property type="term" value="P:metal ion transport"/>
    <property type="evidence" value="ECO:0007669"/>
    <property type="project" value="TreeGrafter"/>
</dbReference>
<dbReference type="InterPro" id="IPR010221">
    <property type="entry name" value="VCBS_dom"/>
</dbReference>
<feature type="non-terminal residue" evidence="6">
    <location>
        <position position="749"/>
    </location>
</feature>
<dbReference type="NCBIfam" id="NF033682">
    <property type="entry name" value="retention_LapA"/>
    <property type="match status" value="1"/>
</dbReference>
<accession>A0A2N5Y5Y1</accession>
<dbReference type="InterPro" id="IPR047777">
    <property type="entry name" value="LapA-like_RM"/>
</dbReference>
<dbReference type="NCBIfam" id="TIGR01965">
    <property type="entry name" value="VCBS_repeat"/>
    <property type="match status" value="1"/>
</dbReference>